<proteinExistence type="predicted"/>
<gene>
    <name evidence="1" type="ORF">GOODEAATRI_027921</name>
</gene>
<organism evidence="1 2">
    <name type="scientific">Goodea atripinnis</name>
    <dbReference type="NCBI Taxonomy" id="208336"/>
    <lineage>
        <taxon>Eukaryota</taxon>
        <taxon>Metazoa</taxon>
        <taxon>Chordata</taxon>
        <taxon>Craniata</taxon>
        <taxon>Vertebrata</taxon>
        <taxon>Euteleostomi</taxon>
        <taxon>Actinopterygii</taxon>
        <taxon>Neopterygii</taxon>
        <taxon>Teleostei</taxon>
        <taxon>Neoteleostei</taxon>
        <taxon>Acanthomorphata</taxon>
        <taxon>Ovalentaria</taxon>
        <taxon>Atherinomorphae</taxon>
        <taxon>Cyprinodontiformes</taxon>
        <taxon>Goodeidae</taxon>
        <taxon>Goodea</taxon>
    </lineage>
</organism>
<evidence type="ECO:0000313" key="1">
    <source>
        <dbReference type="EMBL" id="MEQ2182988.1"/>
    </source>
</evidence>
<dbReference type="Proteomes" id="UP001476798">
    <property type="component" value="Unassembled WGS sequence"/>
</dbReference>
<keyword evidence="2" id="KW-1185">Reference proteome</keyword>
<comment type="caution">
    <text evidence="1">The sequence shown here is derived from an EMBL/GenBank/DDBJ whole genome shotgun (WGS) entry which is preliminary data.</text>
</comment>
<protein>
    <submittedName>
        <fullName evidence="1">Uncharacterized protein</fullName>
    </submittedName>
</protein>
<dbReference type="EMBL" id="JAHRIO010073714">
    <property type="protein sequence ID" value="MEQ2182988.1"/>
    <property type="molecule type" value="Genomic_DNA"/>
</dbReference>
<reference evidence="1 2" key="1">
    <citation type="submission" date="2021-06" db="EMBL/GenBank/DDBJ databases">
        <authorList>
            <person name="Palmer J.M."/>
        </authorList>
    </citation>
    <scope>NUCLEOTIDE SEQUENCE [LARGE SCALE GENOMIC DNA]</scope>
    <source>
        <strain evidence="1 2">GA_2019</strain>
        <tissue evidence="1">Muscle</tissue>
    </source>
</reference>
<accession>A0ABV0PHN5</accession>
<sequence>MPHGLGDARKKFVLTTAGNFYGVKPSSSLADNQELNNFLDDENEFILSFTRHDNDLHLSNKIETSGDCQEKVLVFFKLHPTVITEDNLDGSLLVSSMLESPINTLYQAVKQVFAPVLLQDERWRSAFDPKLASLLNELEEGLGCVVRQSGVKPFAKKGRTEDDVLGMSSYTSYIQRKTMVKVTSPSR</sequence>
<name>A0ABV0PHN5_9TELE</name>
<evidence type="ECO:0000313" key="2">
    <source>
        <dbReference type="Proteomes" id="UP001476798"/>
    </source>
</evidence>